<dbReference type="Pfam" id="PF01751">
    <property type="entry name" value="Toprim"/>
    <property type="match status" value="1"/>
</dbReference>
<feature type="site" description="Interaction with DNA" evidence="12">
    <location>
        <position position="516"/>
    </location>
</feature>
<dbReference type="PANTHER" id="PTHR42785">
    <property type="entry name" value="DNA TOPOISOMERASE, TYPE IA, CORE"/>
    <property type="match status" value="1"/>
</dbReference>
<feature type="site" description="Interaction with DNA" evidence="12">
    <location>
        <position position="181"/>
    </location>
</feature>
<dbReference type="InterPro" id="IPR028612">
    <property type="entry name" value="Topoisom_1_IA"/>
</dbReference>
<dbReference type="GO" id="GO:0006265">
    <property type="term" value="P:DNA topological change"/>
    <property type="evidence" value="ECO:0007669"/>
    <property type="project" value="UniProtKB-UniRule"/>
</dbReference>
<dbReference type="Pfam" id="PF08272">
    <property type="entry name" value="Zn_Ribbon_Topo"/>
    <property type="match status" value="2"/>
</dbReference>
<dbReference type="PANTHER" id="PTHR42785:SF1">
    <property type="entry name" value="DNA TOPOISOMERASE"/>
    <property type="match status" value="1"/>
</dbReference>
<dbReference type="InterPro" id="IPR013825">
    <property type="entry name" value="Topo_IA_cen_sub2"/>
</dbReference>
<evidence type="ECO:0000256" key="8">
    <source>
        <dbReference type="ARBA" id="ARBA00023029"/>
    </source>
</evidence>
<protein>
    <recommendedName>
        <fullName evidence="12">DNA topoisomerase 1</fullName>
        <ecNumber evidence="12">5.6.2.1</ecNumber>
    </recommendedName>
    <alternativeName>
        <fullName evidence="12">DNA topoisomerase I</fullName>
    </alternativeName>
</protein>
<evidence type="ECO:0000259" key="14">
    <source>
        <dbReference type="PROSITE" id="PS50880"/>
    </source>
</evidence>
<sequence length="881" mass="98607">MGKSLVIVESPAKAKTINKYLGKDYVVKSSVGHVRDLPTSGSGKAKAPAAKSPAEVRKMAPEEKAAYKKKRDYQNLVARMGIDPEKGWEPHYEVLPGKEKVVQELKKLAETADEIYLATDLDREGEAIAWHLEEIIGGDKSKYKRVVFNEITKNAIQQAFSTPGELNTDMVQAQQARRFLDRVVGFMVSPLLWQKVARGLSAGRVQSVAVRLLVEREREIKAFIPQEFWDIHADVQAKADALRLLVTKEQGKAFKPVNKDQADSAVAQLQSAQYQVTDVEEKPSKSRPSAPFITSTMQQAASTRLGYGVKKTMMLAQRLYEAGYITYMRTDSTNLSQDAIAMCRGYVADNFGDNYLPEKANIYSAKGNAQEAHEAIRPSDVNVLSGHVEGVDADAKKLYELIWRQFVACQMVPAQYDLTTVTVTAGEFELKAKGRVLRFDGWTRVQPAVRKKSDEEQALPALSVGDELSLDKLDPQQHFTKPPARYSEASLVKELEKRGIGRPSTYASIIGTIQDRGYVRVENRRFFAEKMGEIVTDRLVENFTELLNYDFTAKMEERLDDIAEGERQWTQVLDNFYADFSEKLAIASGDEAQGGMRQNQMVETDIDCPSCGRKMGIRTASTGVFLGCTGYNLPPKERCTTTMNLTPGEEAVNADEVEDVETSTLMQMKRCPKCETAMDSYLIDETRKLHVCGNNPACSGYLIEQGQFKLKGYDGPIIECDKCGADMELKNGRFGKYFGCTNEDCKNTRKLLKNGEPAPPKEDPVHLPELECEKSDAYFVLRDGAAGIFLAASTFPKSRETRAPKVSELKRFRDRISPKFYYLADAPETDSDGNPAVVRFSRKTKSQYVMTEVDGKATGWKATYENGKWVEEEKKKAKKKK</sequence>
<feature type="site" description="Interaction with DNA" evidence="12">
    <location>
        <position position="178"/>
    </location>
</feature>
<dbReference type="STRING" id="151081.TW72_08445"/>
<evidence type="ECO:0000256" key="3">
    <source>
        <dbReference type="ARBA" id="ARBA00022723"/>
    </source>
</evidence>
<feature type="region of interest" description="Interaction with DNA" evidence="12">
    <location>
        <begin position="201"/>
        <end position="206"/>
    </location>
</feature>
<dbReference type="Pfam" id="PF01396">
    <property type="entry name" value="Zn_ribbon_Top1"/>
    <property type="match status" value="2"/>
</dbReference>
<feature type="site" description="Interaction with DNA" evidence="12">
    <location>
        <position position="177"/>
    </location>
</feature>
<dbReference type="GO" id="GO:0003917">
    <property type="term" value="F:DNA topoisomerase type I (single strand cut, ATP-independent) activity"/>
    <property type="evidence" value="ECO:0007669"/>
    <property type="project" value="UniProtKB-UniRule"/>
</dbReference>
<dbReference type="PATRIC" id="fig|151081.8.peg.500"/>
<dbReference type="Gene3D" id="2.70.20.10">
    <property type="entry name" value="Topoisomerase I, domain 3"/>
    <property type="match status" value="1"/>
</dbReference>
<dbReference type="InterPro" id="IPR013497">
    <property type="entry name" value="Topo_IA_cen"/>
</dbReference>
<proteinExistence type="inferred from homology"/>
<feature type="site" description="Interaction with DNA" evidence="12">
    <location>
        <position position="329"/>
    </location>
</feature>
<reference evidence="19" key="3">
    <citation type="submission" date="2019-06" db="EMBL/GenBank/DDBJ databases">
        <title>Co-occurence of chitin degradation, pigmentation and bioactivity in marine Pseudoalteromonas.</title>
        <authorList>
            <person name="Sonnenschein E.C."/>
            <person name="Bech P.K."/>
        </authorList>
    </citation>
    <scope>NUCLEOTIDE SEQUENCE [LARGE SCALE GENOMIC DNA]</scope>
    <source>
        <strain evidence="19">S2897</strain>
    </source>
</reference>
<dbReference type="GO" id="GO:0003677">
    <property type="term" value="F:DNA binding"/>
    <property type="evidence" value="ECO:0007669"/>
    <property type="project" value="UniProtKB-KW"/>
</dbReference>
<accession>A0A0F4PXH9</accession>
<dbReference type="EMBL" id="PNCG01000002">
    <property type="protein sequence ID" value="TMP88585.1"/>
    <property type="molecule type" value="Genomic_DNA"/>
</dbReference>
<dbReference type="eggNOG" id="COG0550">
    <property type="taxonomic scope" value="Bacteria"/>
</dbReference>
<dbReference type="Gene3D" id="3.40.50.140">
    <property type="match status" value="1"/>
</dbReference>
<keyword evidence="10 12" id="KW-0413">Isomerase</keyword>
<organism evidence="16 18">
    <name type="scientific">Pseudoalteromonas ruthenica</name>
    <dbReference type="NCBI Taxonomy" id="151081"/>
    <lineage>
        <taxon>Bacteria</taxon>
        <taxon>Pseudomonadati</taxon>
        <taxon>Pseudomonadota</taxon>
        <taxon>Gammaproteobacteria</taxon>
        <taxon>Alteromonadales</taxon>
        <taxon>Pseudoalteromonadaceae</taxon>
        <taxon>Pseudoalteromonas</taxon>
    </lineage>
</organism>
<dbReference type="InterPro" id="IPR013498">
    <property type="entry name" value="Topo_IA_Znf"/>
</dbReference>
<dbReference type="Gene3D" id="1.10.460.10">
    <property type="entry name" value="Topoisomerase I, domain 2"/>
    <property type="match status" value="1"/>
</dbReference>
<keyword evidence="8 12" id="KW-0799">Topoisomerase</keyword>
<comment type="catalytic activity">
    <reaction evidence="1 12">
        <text>ATP-independent breakage of single-stranded DNA, followed by passage and rejoining.</text>
        <dbReference type="EC" id="5.6.2.1"/>
    </reaction>
</comment>
<dbReference type="FunFam" id="3.30.65.10:FF:000002">
    <property type="entry name" value="DNA topoisomerase 1"/>
    <property type="match status" value="1"/>
</dbReference>
<evidence type="ECO:0000256" key="12">
    <source>
        <dbReference type="HAMAP-Rule" id="MF_00952"/>
    </source>
</evidence>
<dbReference type="InterPro" id="IPR003601">
    <property type="entry name" value="Topo_IA_2"/>
</dbReference>
<feature type="domain" description="Toprim" evidence="14">
    <location>
        <begin position="3"/>
        <end position="151"/>
    </location>
</feature>
<dbReference type="Gene3D" id="1.10.290.10">
    <property type="entry name" value="Topoisomerase I, domain 4"/>
    <property type="match status" value="1"/>
</dbReference>
<evidence type="ECO:0000256" key="13">
    <source>
        <dbReference type="SAM" id="MobiDB-lite"/>
    </source>
</evidence>
<gene>
    <name evidence="12 17" type="primary">topA</name>
    <name evidence="17" type="ORF">CWC05_03895</name>
    <name evidence="16" type="ORF">TW72_08445</name>
</gene>
<dbReference type="SMART" id="SM00436">
    <property type="entry name" value="TOP1Bc"/>
    <property type="match status" value="1"/>
</dbReference>
<evidence type="ECO:0000256" key="1">
    <source>
        <dbReference type="ARBA" id="ARBA00000213"/>
    </source>
</evidence>
<comment type="caution">
    <text evidence="12">Lacks conserved residue(s) required for the propagation of feature annotation.</text>
</comment>
<dbReference type="InterPro" id="IPR013826">
    <property type="entry name" value="Topo_IA_cen_sub3"/>
</dbReference>
<evidence type="ECO:0000313" key="19">
    <source>
        <dbReference type="Proteomes" id="UP000305874"/>
    </source>
</evidence>
<comment type="subunit">
    <text evidence="12">Monomer.</text>
</comment>
<dbReference type="Gene3D" id="2.20.25.10">
    <property type="match status" value="1"/>
</dbReference>
<keyword evidence="7" id="KW-0460">Magnesium</keyword>
<keyword evidence="18" id="KW-1185">Reference proteome</keyword>
<reference evidence="16 18" key="1">
    <citation type="journal article" date="2015" name="BMC Genomics">
        <title>Genome mining reveals unlocked bioactive potential of marine Gram-negative bacteria.</title>
        <authorList>
            <person name="Machado H."/>
            <person name="Sonnenschein E.C."/>
            <person name="Melchiorsen J."/>
            <person name="Gram L."/>
        </authorList>
    </citation>
    <scope>NUCLEOTIDE SEQUENCE [LARGE SCALE GENOMIC DNA]</scope>
    <source>
        <strain evidence="16 18">S3137</strain>
    </source>
</reference>
<dbReference type="AlphaFoldDB" id="A0A0F4PXH9"/>
<evidence type="ECO:0000256" key="2">
    <source>
        <dbReference type="ARBA" id="ARBA00009446"/>
    </source>
</evidence>
<dbReference type="InterPro" id="IPR003602">
    <property type="entry name" value="Topo_IA_DNA-bd_dom"/>
</dbReference>
<evidence type="ECO:0000256" key="7">
    <source>
        <dbReference type="ARBA" id="ARBA00022842"/>
    </source>
</evidence>
<evidence type="ECO:0000256" key="4">
    <source>
        <dbReference type="ARBA" id="ARBA00022737"/>
    </source>
</evidence>
<evidence type="ECO:0000256" key="5">
    <source>
        <dbReference type="ARBA" id="ARBA00022771"/>
    </source>
</evidence>
<name>A0A0F4PXH9_9GAMM</name>
<dbReference type="CDD" id="cd00186">
    <property type="entry name" value="TOP1Ac"/>
    <property type="match status" value="1"/>
</dbReference>
<comment type="function">
    <text evidence="11 12">Releases the supercoiling and torsional tension of DNA, which is introduced during the DNA replication and transcription, by transiently cleaving and rejoining one strand of the DNA duplex. Introduces a single-strand break via transesterification at a target site in duplex DNA. The scissile phosphodiester is attacked by the catalytic tyrosine of the enzyme, resulting in the formation of a DNA-(5'-phosphotyrosyl)-enzyme intermediate and the expulsion of a 3'-OH DNA strand. The free DNA strand then undergoes passage around the unbroken strand, thus removing DNA supercoils. Finally, in the religation step, the DNA 3'-OH attacks the covalent intermediate to expel the active-site tyrosine and restore the DNA phosphodiester backbone.</text>
</comment>
<dbReference type="CDD" id="cd03363">
    <property type="entry name" value="TOPRIM_TopoIA_TopoI"/>
    <property type="match status" value="1"/>
</dbReference>
<evidence type="ECO:0000256" key="6">
    <source>
        <dbReference type="ARBA" id="ARBA00022833"/>
    </source>
</evidence>
<evidence type="ECO:0000256" key="10">
    <source>
        <dbReference type="ARBA" id="ARBA00023235"/>
    </source>
</evidence>
<dbReference type="SUPFAM" id="SSF56712">
    <property type="entry name" value="Prokaryotic type I DNA topoisomerase"/>
    <property type="match status" value="1"/>
</dbReference>
<comment type="caution">
    <text evidence="16">The sequence shown here is derived from an EMBL/GenBank/DDBJ whole genome shotgun (WGS) entry which is preliminary data.</text>
</comment>
<keyword evidence="3" id="KW-0479">Metal-binding</keyword>
<dbReference type="EMBL" id="JXXZ01000007">
    <property type="protein sequence ID" value="KJY99674.1"/>
    <property type="molecule type" value="Genomic_DNA"/>
</dbReference>
<feature type="site" description="Interaction with DNA" evidence="12">
    <location>
        <position position="193"/>
    </location>
</feature>
<dbReference type="InterPro" id="IPR023405">
    <property type="entry name" value="Topo_IA_core_domain"/>
</dbReference>
<dbReference type="PRINTS" id="PR00417">
    <property type="entry name" value="PRTPISMRASEI"/>
</dbReference>
<dbReference type="PROSITE" id="PS00396">
    <property type="entry name" value="TOPO_IA_1"/>
    <property type="match status" value="1"/>
</dbReference>
<dbReference type="InterPro" id="IPR013824">
    <property type="entry name" value="Topo_IA_cen_sub1"/>
</dbReference>
<dbReference type="Pfam" id="PF01131">
    <property type="entry name" value="Topoisom_bac"/>
    <property type="match status" value="1"/>
</dbReference>
<reference evidence="17" key="4">
    <citation type="submission" date="2019-09" db="EMBL/GenBank/DDBJ databases">
        <title>Co-occurence of chitin degradation, pigmentation and bioactivity in marine Pseudoalteromonas.</title>
        <authorList>
            <person name="Sonnenschein E.C."/>
            <person name="Bech P.K."/>
        </authorList>
    </citation>
    <scope>NUCLEOTIDE SEQUENCE</scope>
    <source>
        <strain evidence="17">S2897</strain>
    </source>
</reference>
<feature type="compositionally biased region" description="Low complexity" evidence="13">
    <location>
        <begin position="40"/>
        <end position="53"/>
    </location>
</feature>
<dbReference type="Gene3D" id="3.30.65.10">
    <property type="entry name" value="Bacterial Topoisomerase I, domain 1"/>
    <property type="match status" value="3"/>
</dbReference>
<evidence type="ECO:0000313" key="17">
    <source>
        <dbReference type="EMBL" id="TMP88585.1"/>
    </source>
</evidence>
<dbReference type="PROSITE" id="PS50880">
    <property type="entry name" value="TOPRIM"/>
    <property type="match status" value="1"/>
</dbReference>
<feature type="site" description="Interaction with DNA" evidence="12">
    <location>
        <position position="33"/>
    </location>
</feature>
<keyword evidence="6" id="KW-0862">Zinc</keyword>
<evidence type="ECO:0000313" key="18">
    <source>
        <dbReference type="Proteomes" id="UP000033664"/>
    </source>
</evidence>
<dbReference type="EC" id="5.6.2.1" evidence="12"/>
<dbReference type="OrthoDB" id="9804262at2"/>
<dbReference type="InterPro" id="IPR005733">
    <property type="entry name" value="TopoI_bac-type"/>
</dbReference>
<dbReference type="FunFam" id="3.40.50.140:FF:000001">
    <property type="entry name" value="DNA topoisomerase 1"/>
    <property type="match status" value="1"/>
</dbReference>
<dbReference type="NCBIfam" id="TIGR01051">
    <property type="entry name" value="topA_bact"/>
    <property type="match status" value="1"/>
</dbReference>
<dbReference type="GO" id="GO:0008270">
    <property type="term" value="F:zinc ion binding"/>
    <property type="evidence" value="ECO:0007669"/>
    <property type="project" value="UniProtKB-KW"/>
</dbReference>
<dbReference type="GO" id="GO:0005694">
    <property type="term" value="C:chromosome"/>
    <property type="evidence" value="ECO:0007669"/>
    <property type="project" value="InterPro"/>
</dbReference>
<dbReference type="SMART" id="SM00437">
    <property type="entry name" value="TOP1Ac"/>
    <property type="match status" value="1"/>
</dbReference>
<dbReference type="SMART" id="SM00493">
    <property type="entry name" value="TOPRIM"/>
    <property type="match status" value="1"/>
</dbReference>
<dbReference type="Pfam" id="PF21372">
    <property type="entry name" value="Zn_ribbon_bTOP1"/>
    <property type="match status" value="1"/>
</dbReference>
<evidence type="ECO:0000313" key="16">
    <source>
        <dbReference type="EMBL" id="KJY99674.1"/>
    </source>
</evidence>
<dbReference type="Proteomes" id="UP000033664">
    <property type="component" value="Unassembled WGS sequence"/>
</dbReference>
<reference evidence="17 19" key="2">
    <citation type="submission" date="2017-12" db="EMBL/GenBank/DDBJ databases">
        <authorList>
            <person name="Paulsen S."/>
            <person name="Gram L.K."/>
        </authorList>
    </citation>
    <scope>NUCLEOTIDE SEQUENCE [LARGE SCALE GENOMIC DNA]</scope>
    <source>
        <strain evidence="17 19">S2897</strain>
    </source>
</reference>
<evidence type="ECO:0000259" key="15">
    <source>
        <dbReference type="PROSITE" id="PS52039"/>
    </source>
</evidence>
<dbReference type="HAMAP" id="MF_00952">
    <property type="entry name" value="Topoisom_1_prok"/>
    <property type="match status" value="1"/>
</dbReference>
<comment type="similarity">
    <text evidence="2 12">Belongs to the type IA topoisomerase family.</text>
</comment>
<dbReference type="InterPro" id="IPR034149">
    <property type="entry name" value="TOPRIM_TopoI"/>
</dbReference>
<keyword evidence="5" id="KW-0863">Zinc-finger</keyword>
<dbReference type="InterPro" id="IPR023406">
    <property type="entry name" value="Topo_IA_AS"/>
</dbReference>
<keyword evidence="4" id="KW-0677">Repeat</keyword>
<keyword evidence="9 12" id="KW-0238">DNA-binding</keyword>
<dbReference type="InterPro" id="IPR006171">
    <property type="entry name" value="TOPRIM_dom"/>
</dbReference>
<dbReference type="InterPro" id="IPR013263">
    <property type="entry name" value="TopoI_Znr_bac"/>
</dbReference>
<dbReference type="FunFam" id="1.10.290.10:FF:000002">
    <property type="entry name" value="DNA topoisomerase 1"/>
    <property type="match status" value="1"/>
</dbReference>
<dbReference type="SUPFAM" id="SSF57783">
    <property type="entry name" value="Zinc beta-ribbon"/>
    <property type="match status" value="3"/>
</dbReference>
<dbReference type="PROSITE" id="PS52039">
    <property type="entry name" value="TOPO_IA_2"/>
    <property type="match status" value="1"/>
</dbReference>
<dbReference type="RefSeq" id="WP_045978387.1">
    <property type="nucleotide sequence ID" value="NZ_JXXY01000002.1"/>
</dbReference>
<feature type="region of interest" description="Disordered" evidence="13">
    <location>
        <begin position="37"/>
        <end position="56"/>
    </location>
</feature>
<evidence type="ECO:0000256" key="9">
    <source>
        <dbReference type="ARBA" id="ARBA00023125"/>
    </source>
</evidence>
<dbReference type="Proteomes" id="UP000305874">
    <property type="component" value="Unassembled WGS sequence"/>
</dbReference>
<evidence type="ECO:0000256" key="11">
    <source>
        <dbReference type="ARBA" id="ARBA00053060"/>
    </source>
</evidence>
<feature type="domain" description="Topo IA-type catalytic" evidence="15">
    <location>
        <begin position="167"/>
        <end position="584"/>
    </location>
</feature>
<dbReference type="InterPro" id="IPR049330">
    <property type="entry name" value="TOP1_Znf"/>
</dbReference>
<dbReference type="InterPro" id="IPR000380">
    <property type="entry name" value="Topo_IA"/>
</dbReference>
<feature type="active site" description="O-(5'-phospho-DNA)-tyrosine intermediate" evidence="12">
    <location>
        <position position="327"/>
    </location>
</feature>
<dbReference type="GeneID" id="58228518"/>